<dbReference type="InterPro" id="IPR036909">
    <property type="entry name" value="Cyt_c-like_dom_sf"/>
</dbReference>
<keyword evidence="11" id="KW-1185">Reference proteome</keyword>
<dbReference type="SUPFAM" id="SSF46626">
    <property type="entry name" value="Cytochrome c"/>
    <property type="match status" value="1"/>
</dbReference>
<dbReference type="InterPro" id="IPR011042">
    <property type="entry name" value="6-blade_b-propeller_TolB-like"/>
</dbReference>
<proteinExistence type="predicted"/>
<evidence type="ECO:0000256" key="5">
    <source>
        <dbReference type="ARBA" id="ARBA00023004"/>
    </source>
</evidence>
<dbReference type="PANTHER" id="PTHR40469:SF2">
    <property type="entry name" value="GALACTOSE-BINDING DOMAIN-LIKE SUPERFAMILY PROTEIN"/>
    <property type="match status" value="1"/>
</dbReference>
<evidence type="ECO:0000256" key="1">
    <source>
        <dbReference type="ARBA" id="ARBA00022448"/>
    </source>
</evidence>
<dbReference type="InterPro" id="IPR029010">
    <property type="entry name" value="ThuA-like"/>
</dbReference>
<dbReference type="PRINTS" id="PR00606">
    <property type="entry name" value="CYTCHROMECID"/>
</dbReference>
<keyword evidence="8" id="KW-0732">Signal</keyword>
<dbReference type="InterPro" id="IPR000601">
    <property type="entry name" value="PKD_dom"/>
</dbReference>
<dbReference type="InterPro" id="IPR035986">
    <property type="entry name" value="PKD_dom_sf"/>
</dbReference>
<evidence type="ECO:0000256" key="6">
    <source>
        <dbReference type="PROSITE-ProRule" id="PRU00433"/>
    </source>
</evidence>
<dbReference type="InterPro" id="IPR011041">
    <property type="entry name" value="Quinoprot_gluc/sorb_DH_b-prop"/>
</dbReference>
<dbReference type="SUPFAM" id="SSF50952">
    <property type="entry name" value="Soluble quinoprotein glucose dehydrogenase"/>
    <property type="match status" value="1"/>
</dbReference>
<dbReference type="Pfam" id="PF06283">
    <property type="entry name" value="ThuA"/>
    <property type="match status" value="1"/>
</dbReference>
<keyword evidence="4" id="KW-0249">Electron transport</keyword>
<sequence>MNKLFLKTVFMLLFVSTAFAQTKINVLVFSKTAAFRHQSIEAGKKALDKMAKEKGFGVSFTEDASLFTEANLKKFNTVIFLNTTGDILNNEQQSSFERYIQAGGGYVGIHAATDTEYDWPWYNQLAGAWFLDHPMPNNVQKGKFYVTKKNELTAGMPDEFERSDEFYSFKDISPKINVVVKIDEKSYQGGKNGADHPISWYQEFNGGRSFYTAMGHTDETFSESLFLNHLWAGIKYAAGGETPKPLDFSKARPEENRFTKVVLEEKLDEPVELTVLDKDRVLFIQRKGEVRLYNNKTKTLKTIAKLPVSLKYVNREGKESVAEDGLLGLNKDPKFAQNQWIYLFYSSTKGSYNVLSRFTMKGDELVLESEKEMLKVETQREECCHTGGSIDWDKSGNLFLSTGDNTNPHASNGYSPSDERPGRSPWDAQKSSANTNDLRGKILRIKPQPDGTYTIPEGNLFPKGMEKTRPEIYTMGHRNPYRISVDKRTGKLYWGDVGPDASKADPNRGAAGTCEFGQASAAGNYGWPHFVGDNKAYNKFDFATNTSGAKWDYLKPMNTSPNNTGLIQLPEAKGAMIWYSYGNSQEFPLLGAGGCNPMSGPVYYKDDFATANRAFPKYYDGKHFIYEWMRGWIMAVSFDKDGNYASMERFMPSYKFSNPMDMEFADNGDLYMLEYGSGWFTANDDARLIRIEYNGGNRKPQIQVAANQMGGAIPFNLKLTAKGTTDADGDVLKYTWKVTSKNGFVKVIPAQDANLTLTKAGVYKATLTVDDGKGGINTQSMEITAGNEPPVLSLDMPKANKSFYIANKSFDYEIKVKDKEDGELNNGISAENVAVNIDYLAEGYDKNMIAMGHRSADASAAYATGKKLIEGSDCMACHKKDSKSIGPAYREVSLKYKGDNKALETLTKKIISGGSGVWGETAMAAHPQISTADASEMVKYILNIANEKPKSSLPVKGSFTTKAPASDKNKGVYIVRAAYEDQGANGLPALKSEQSFVLRNSKLDPHGFDEYVDINKMAFGGNNLAIPSKSGAYMILKQVDLTGVSEIQVAATAPKPQLNAAGGAVEVRLGSPTGPFLGRSAFLEPSDKMDFTPKMVSVPLNLPNNLDGKPQDVCVIFSNPKAEGSLMVVMGLEFKMVYESSLKEPVKVETSAANDFFVGKWATKMIGTPAGDVSIEMVIERNNGVLSGKMISQQMGSQAFEKVEEIDGEKIKLSFSANGMNLNMELTKEDADNIKGKLMGMIEVKGSRVR</sequence>
<gene>
    <name evidence="10" type="ordered locus">Emtol_2216</name>
</gene>
<reference evidence="10 11" key="1">
    <citation type="submission" date="2011-07" db="EMBL/GenBank/DDBJ databases">
        <title>The complete genome of chromosome of Emticicia oligotrophica DSM 17448.</title>
        <authorList>
            <consortium name="US DOE Joint Genome Institute (JGI-PGF)"/>
            <person name="Lucas S."/>
            <person name="Han J."/>
            <person name="Lapidus A."/>
            <person name="Bruce D."/>
            <person name="Goodwin L."/>
            <person name="Pitluck S."/>
            <person name="Peters L."/>
            <person name="Kyrpides N."/>
            <person name="Mavromatis K."/>
            <person name="Ivanova N."/>
            <person name="Ovchinnikova G."/>
            <person name="Teshima H."/>
            <person name="Detter J.C."/>
            <person name="Tapia R."/>
            <person name="Han C."/>
            <person name="Land M."/>
            <person name="Hauser L."/>
            <person name="Markowitz V."/>
            <person name="Cheng J.-F."/>
            <person name="Hugenholtz P."/>
            <person name="Woyke T."/>
            <person name="Wu D."/>
            <person name="Tindall B."/>
            <person name="Pomrenke H."/>
            <person name="Brambilla E."/>
            <person name="Klenk H.-P."/>
            <person name="Eisen J.A."/>
        </authorList>
    </citation>
    <scope>NUCLEOTIDE SEQUENCE [LARGE SCALE GENOMIC DNA]</scope>
    <source>
        <strain evidence="10 11">DSM 17448</strain>
    </source>
</reference>
<feature type="domain" description="Cytochrome c" evidence="9">
    <location>
        <begin position="860"/>
        <end position="945"/>
    </location>
</feature>
<dbReference type="Pfam" id="PF07995">
    <property type="entry name" value="GSDH"/>
    <property type="match status" value="1"/>
</dbReference>
<evidence type="ECO:0000256" key="4">
    <source>
        <dbReference type="ARBA" id="ARBA00022982"/>
    </source>
</evidence>
<dbReference type="Gene3D" id="2.120.10.30">
    <property type="entry name" value="TolB, C-terminal domain"/>
    <property type="match status" value="1"/>
</dbReference>
<name>A0ABM5N1P6_EMTOG</name>
<dbReference type="PROSITE" id="PS51007">
    <property type="entry name" value="CYTC"/>
    <property type="match status" value="1"/>
</dbReference>
<keyword evidence="3 6" id="KW-0479">Metal-binding</keyword>
<keyword evidence="5 6" id="KW-0408">Iron</keyword>
<dbReference type="CDD" id="cd00146">
    <property type="entry name" value="PKD"/>
    <property type="match status" value="1"/>
</dbReference>
<evidence type="ECO:0000256" key="8">
    <source>
        <dbReference type="SAM" id="SignalP"/>
    </source>
</evidence>
<dbReference type="InterPro" id="IPR013783">
    <property type="entry name" value="Ig-like_fold"/>
</dbReference>
<dbReference type="CDD" id="cd04084">
    <property type="entry name" value="CBM6_xylanase-like"/>
    <property type="match status" value="1"/>
</dbReference>
<dbReference type="SUPFAM" id="SSF52317">
    <property type="entry name" value="Class I glutamine amidotransferase-like"/>
    <property type="match status" value="1"/>
</dbReference>
<dbReference type="EMBL" id="CP002961">
    <property type="protein sequence ID" value="AFK03354.1"/>
    <property type="molecule type" value="Genomic_DNA"/>
</dbReference>
<evidence type="ECO:0000259" key="9">
    <source>
        <dbReference type="PROSITE" id="PS51007"/>
    </source>
</evidence>
<feature type="signal peptide" evidence="8">
    <location>
        <begin position="1"/>
        <end position="20"/>
    </location>
</feature>
<evidence type="ECO:0000256" key="3">
    <source>
        <dbReference type="ARBA" id="ARBA00022723"/>
    </source>
</evidence>
<feature type="chain" id="PRO_5046097730" evidence="8">
    <location>
        <begin position="21"/>
        <end position="1250"/>
    </location>
</feature>
<dbReference type="RefSeq" id="WP_015029051.1">
    <property type="nucleotide sequence ID" value="NC_018748.1"/>
</dbReference>
<feature type="region of interest" description="Disordered" evidence="7">
    <location>
        <begin position="401"/>
        <end position="434"/>
    </location>
</feature>
<evidence type="ECO:0000313" key="11">
    <source>
        <dbReference type="Proteomes" id="UP000002875"/>
    </source>
</evidence>
<accession>A0ABM5N1P6</accession>
<organism evidence="10 11">
    <name type="scientific">Emticicia oligotrophica (strain DSM 17448 / CIP 109782 / MTCC 6937 / GPTSA100-15)</name>
    <dbReference type="NCBI Taxonomy" id="929562"/>
    <lineage>
        <taxon>Bacteria</taxon>
        <taxon>Pseudomonadati</taxon>
        <taxon>Bacteroidota</taxon>
        <taxon>Cytophagia</taxon>
        <taxon>Cytophagales</taxon>
        <taxon>Leadbetterellaceae</taxon>
        <taxon>Emticicia</taxon>
    </lineage>
</organism>
<dbReference type="PANTHER" id="PTHR40469">
    <property type="entry name" value="SECRETED GLYCOSYL HYDROLASE"/>
    <property type="match status" value="1"/>
</dbReference>
<dbReference type="InterPro" id="IPR009056">
    <property type="entry name" value="Cyt_c-like_dom"/>
</dbReference>
<dbReference type="Pfam" id="PF00034">
    <property type="entry name" value="Cytochrom_C"/>
    <property type="match status" value="1"/>
</dbReference>
<keyword evidence="1" id="KW-0813">Transport</keyword>
<dbReference type="SUPFAM" id="SSF49299">
    <property type="entry name" value="PKD domain"/>
    <property type="match status" value="1"/>
</dbReference>
<dbReference type="Pfam" id="PF18911">
    <property type="entry name" value="PKD_4"/>
    <property type="match status" value="1"/>
</dbReference>
<dbReference type="Proteomes" id="UP000002875">
    <property type="component" value="Chromosome"/>
</dbReference>
<evidence type="ECO:0000256" key="2">
    <source>
        <dbReference type="ARBA" id="ARBA00022617"/>
    </source>
</evidence>
<protein>
    <submittedName>
        <fullName evidence="10">PKD domain containing protein</fullName>
    </submittedName>
</protein>
<evidence type="ECO:0000256" key="7">
    <source>
        <dbReference type="SAM" id="MobiDB-lite"/>
    </source>
</evidence>
<dbReference type="InterPro" id="IPR002324">
    <property type="entry name" value="Cyt_c_ID"/>
</dbReference>
<dbReference type="InterPro" id="IPR012938">
    <property type="entry name" value="Glc/Sorbosone_DH"/>
</dbReference>
<evidence type="ECO:0000313" key="10">
    <source>
        <dbReference type="EMBL" id="AFK03354.1"/>
    </source>
</evidence>
<keyword evidence="2 6" id="KW-0349">Heme</keyword>
<dbReference type="InterPro" id="IPR029062">
    <property type="entry name" value="Class_I_gatase-like"/>
</dbReference>
<dbReference type="Gene3D" id="2.60.40.10">
    <property type="entry name" value="Immunoglobulins"/>
    <property type="match status" value="1"/>
</dbReference>
<dbReference type="Gene3D" id="3.40.50.880">
    <property type="match status" value="1"/>
</dbReference>
<dbReference type="Gene3D" id="1.10.760.10">
    <property type="entry name" value="Cytochrome c-like domain"/>
    <property type="match status" value="1"/>
</dbReference>
<feature type="compositionally biased region" description="Polar residues" evidence="7">
    <location>
        <begin position="401"/>
        <end position="415"/>
    </location>
</feature>